<dbReference type="InterPro" id="IPR001509">
    <property type="entry name" value="Epimerase_deHydtase"/>
</dbReference>
<dbReference type="RefSeq" id="WP_345721781.1">
    <property type="nucleotide sequence ID" value="NZ_BAABRU010000006.1"/>
</dbReference>
<keyword evidence="3" id="KW-1185">Reference proteome</keyword>
<dbReference type="Gene3D" id="3.40.50.720">
    <property type="entry name" value="NAD(P)-binding Rossmann-like Domain"/>
    <property type="match status" value="1"/>
</dbReference>
<feature type="domain" description="NAD-dependent epimerase/dehydratase" evidence="1">
    <location>
        <begin position="11"/>
        <end position="213"/>
    </location>
</feature>
<sequence length="316" mass="34528">MSSLQVIFGIGPAGSTLAEELIRQGQRVRCINRSGKADLPAAVEVVAGDLLNQAQVNELCQGAKVVYHCANVHYAEQTKIMPQFQQTIMQASAAAGARLVVLDTLYVYGSSQGRPLTEATPFASHTRKGRMRAELVETYLAAHRAGTLEVTLGRAADFFGPRVLNSTLGDRVFPMLLQHKPGQLLGNIDLPHSFSYIGDVARGLALLGQHPMALGQAWHLPVMPALTQRAMLQTIGRLLGYPVRSIALPKMAIQAFGLMDSFMREFVEMFYQYTEPQIVDAQAIERQLGLAATPLEQALQATINWYRGQTQQKAAA</sequence>
<evidence type="ECO:0000313" key="3">
    <source>
        <dbReference type="Proteomes" id="UP001428290"/>
    </source>
</evidence>
<protein>
    <recommendedName>
        <fullName evidence="1">NAD-dependent epimerase/dehydratase domain-containing protein</fullName>
    </recommendedName>
</protein>
<accession>A0ABP9WY88</accession>
<dbReference type="PANTHER" id="PTHR43245">
    <property type="entry name" value="BIFUNCTIONAL POLYMYXIN RESISTANCE PROTEIN ARNA"/>
    <property type="match status" value="1"/>
</dbReference>
<dbReference type="Proteomes" id="UP001428290">
    <property type="component" value="Unassembled WGS sequence"/>
</dbReference>
<evidence type="ECO:0000259" key="1">
    <source>
        <dbReference type="Pfam" id="PF01370"/>
    </source>
</evidence>
<dbReference type="SUPFAM" id="SSF51735">
    <property type="entry name" value="NAD(P)-binding Rossmann-fold domains"/>
    <property type="match status" value="1"/>
</dbReference>
<dbReference type="InterPro" id="IPR036291">
    <property type="entry name" value="NAD(P)-bd_dom_sf"/>
</dbReference>
<dbReference type="EMBL" id="BAABRU010000006">
    <property type="protein sequence ID" value="GAA5528168.1"/>
    <property type="molecule type" value="Genomic_DNA"/>
</dbReference>
<dbReference type="Pfam" id="PF01370">
    <property type="entry name" value="Epimerase"/>
    <property type="match status" value="1"/>
</dbReference>
<dbReference type="PANTHER" id="PTHR43245:SF13">
    <property type="entry name" value="UDP-D-APIOSE_UDP-D-XYLOSE SYNTHASE 2"/>
    <property type="match status" value="1"/>
</dbReference>
<evidence type="ECO:0000313" key="2">
    <source>
        <dbReference type="EMBL" id="GAA5528168.1"/>
    </source>
</evidence>
<dbReference type="InterPro" id="IPR050177">
    <property type="entry name" value="Lipid_A_modif_metabolic_enz"/>
</dbReference>
<comment type="caution">
    <text evidence="2">The sequence shown here is derived from an EMBL/GenBank/DDBJ whole genome shotgun (WGS) entry which is preliminary data.</text>
</comment>
<reference evidence="2 3" key="1">
    <citation type="submission" date="2024-02" db="EMBL/GenBank/DDBJ databases">
        <title>Herpetosiphon gulosus NBRC 112829.</title>
        <authorList>
            <person name="Ichikawa N."/>
            <person name="Katano-Makiyama Y."/>
            <person name="Hidaka K."/>
        </authorList>
    </citation>
    <scope>NUCLEOTIDE SEQUENCE [LARGE SCALE GENOMIC DNA]</scope>
    <source>
        <strain evidence="2 3">NBRC 112829</strain>
    </source>
</reference>
<gene>
    <name evidence="2" type="ORF">Hgul01_01965</name>
</gene>
<name>A0ABP9WY88_9CHLR</name>
<organism evidence="2 3">
    <name type="scientific">Herpetosiphon gulosus</name>
    <dbReference type="NCBI Taxonomy" id="1973496"/>
    <lineage>
        <taxon>Bacteria</taxon>
        <taxon>Bacillati</taxon>
        <taxon>Chloroflexota</taxon>
        <taxon>Chloroflexia</taxon>
        <taxon>Herpetosiphonales</taxon>
        <taxon>Herpetosiphonaceae</taxon>
        <taxon>Herpetosiphon</taxon>
    </lineage>
</organism>
<proteinExistence type="predicted"/>